<protein>
    <submittedName>
        <fullName evidence="2">Uncharacterized protein</fullName>
    </submittedName>
</protein>
<feature type="compositionally biased region" description="Pro residues" evidence="1">
    <location>
        <begin position="655"/>
        <end position="669"/>
    </location>
</feature>
<keyword evidence="3" id="KW-1185">Reference proteome</keyword>
<sequence>MADDDYEDEEFGDEDEKEEPQTPQADNGADNYDAEFDDDAELNDETELAVEQPPVDASYAIRAPEQGEEADDDPYDAAEFDAELPEETDNGDQPQGIDDSFEGNTHMHPEEYSGSEFPADEDVAQDVLPASSTNPEDESPGRHSPDALDSGSPPLSTTSTADPAHSGRTSPPPSSSTTLDPAVDASSVDLAGGDPHVAATPAIESRPLRSAVPERPTRGRSSSVPQIELSASSDLRAMLLRRSSTPRVRMQPFVNRLPSVKELVVGKEDEPGTAEQPSPLELDEDDGGALESTAVAEEAANEVARARSRSRAGSLTFVPRLESLREITGTADSPDTHEGDKNSDDEDRDESQTNELDREDEPILPAASVSAEATHEPREHAGTDRRIDDEGEEERHSTAQNELPVMPASTVISSSSTRSQSPISEDLPPTPPRHSQEVGVEYDDLDDAFPDDDDDVAAVPRETRELVAMDVDPEEQSRRETEALLTEAKLLLSDAEEDDNVANMLAYGEDEFSEEEEEEEEEDAEDEREEQADKAVDADAVGGYEAFYDSDEGDADADADAAPAASAEPVAAPEQFPESAPAIVSEPQTPPSQPPPLTPPTEQPQAQPEPERRPSTQGACVSASSNPPPASVSRQSTGARAPTPNNAKPPERRPPPPPRRSPPKQPPPATRARATPSPTPPPSRPSRQPAVQAPRASSSSSSSSRHGRLVGSSSSSSCAPVSPAVTTRAARSPPLAQSPPPRKASVFRQKRRAAPRESSRRTLSPVKCPPQLRIDLPSADKEQRAWLLLNMFRHGDDTRQYEAFIPRLSPGAKAAPASASTASLPSRPSSSAASTAVQRVDDAAPAHIAPEPRESDAISETFERLARRYGQGRRLRPRRDASVDAALRP</sequence>
<name>A0AAD5LZB2_PYTIN</name>
<feature type="compositionally biased region" description="Low complexity" evidence="1">
    <location>
        <begin position="560"/>
        <end position="574"/>
    </location>
</feature>
<feature type="compositionally biased region" description="Low complexity" evidence="1">
    <location>
        <begin position="685"/>
        <end position="725"/>
    </location>
</feature>
<evidence type="ECO:0000313" key="3">
    <source>
        <dbReference type="Proteomes" id="UP001209570"/>
    </source>
</evidence>
<organism evidence="2 3">
    <name type="scientific">Pythium insidiosum</name>
    <name type="common">Pythiosis disease agent</name>
    <dbReference type="NCBI Taxonomy" id="114742"/>
    <lineage>
        <taxon>Eukaryota</taxon>
        <taxon>Sar</taxon>
        <taxon>Stramenopiles</taxon>
        <taxon>Oomycota</taxon>
        <taxon>Peronosporomycetes</taxon>
        <taxon>Pythiales</taxon>
        <taxon>Pythiaceae</taxon>
        <taxon>Pythium</taxon>
    </lineage>
</organism>
<dbReference type="AlphaFoldDB" id="A0AAD5LZB2"/>
<dbReference type="PRINTS" id="PR01217">
    <property type="entry name" value="PRICHEXTENSN"/>
</dbReference>
<feature type="compositionally biased region" description="Low complexity" evidence="1">
    <location>
        <begin position="810"/>
        <end position="836"/>
    </location>
</feature>
<gene>
    <name evidence="2" type="ORF">P43SY_003400</name>
</gene>
<feature type="compositionally biased region" description="Basic and acidic residues" evidence="1">
    <location>
        <begin position="373"/>
        <end position="397"/>
    </location>
</feature>
<feature type="compositionally biased region" description="Acidic residues" evidence="1">
    <location>
        <begin position="66"/>
        <end position="90"/>
    </location>
</feature>
<feature type="compositionally biased region" description="Basic and acidic residues" evidence="1">
    <location>
        <begin position="839"/>
        <end position="866"/>
    </location>
</feature>
<feature type="region of interest" description="Disordered" evidence="1">
    <location>
        <begin position="810"/>
        <end position="889"/>
    </location>
</feature>
<feature type="compositionally biased region" description="Pro residues" evidence="1">
    <location>
        <begin position="588"/>
        <end position="602"/>
    </location>
</feature>
<feature type="region of interest" description="Disordered" evidence="1">
    <location>
        <begin position="1"/>
        <end position="229"/>
    </location>
</feature>
<dbReference type="EMBL" id="JAKCXM010000247">
    <property type="protein sequence ID" value="KAJ0397539.1"/>
    <property type="molecule type" value="Genomic_DNA"/>
</dbReference>
<evidence type="ECO:0000256" key="1">
    <source>
        <dbReference type="SAM" id="MobiDB-lite"/>
    </source>
</evidence>
<feature type="region of interest" description="Disordered" evidence="1">
    <location>
        <begin position="260"/>
        <end position="439"/>
    </location>
</feature>
<feature type="region of interest" description="Disordered" evidence="1">
    <location>
        <begin position="495"/>
        <end position="779"/>
    </location>
</feature>
<feature type="compositionally biased region" description="Acidic residues" evidence="1">
    <location>
        <begin position="32"/>
        <end position="48"/>
    </location>
</feature>
<feature type="compositionally biased region" description="Low complexity" evidence="1">
    <location>
        <begin position="291"/>
        <end position="303"/>
    </location>
</feature>
<feature type="compositionally biased region" description="Low complexity" evidence="1">
    <location>
        <begin position="409"/>
        <end position="424"/>
    </location>
</feature>
<evidence type="ECO:0000313" key="2">
    <source>
        <dbReference type="EMBL" id="KAJ0397539.1"/>
    </source>
</evidence>
<feature type="compositionally biased region" description="Acidic residues" evidence="1">
    <location>
        <begin position="508"/>
        <end position="530"/>
    </location>
</feature>
<feature type="compositionally biased region" description="Acidic residues" evidence="1">
    <location>
        <begin position="548"/>
        <end position="559"/>
    </location>
</feature>
<feature type="compositionally biased region" description="Polar residues" evidence="1">
    <location>
        <begin position="219"/>
        <end position="229"/>
    </location>
</feature>
<proteinExistence type="predicted"/>
<accession>A0AAD5LZB2</accession>
<dbReference type="Proteomes" id="UP001209570">
    <property type="component" value="Unassembled WGS sequence"/>
</dbReference>
<comment type="caution">
    <text evidence="2">The sequence shown here is derived from an EMBL/GenBank/DDBJ whole genome shotgun (WGS) entry which is preliminary data.</text>
</comment>
<reference evidence="2" key="1">
    <citation type="submission" date="2021-12" db="EMBL/GenBank/DDBJ databases">
        <title>Prjna785345.</title>
        <authorList>
            <person name="Rujirawat T."/>
            <person name="Krajaejun T."/>
        </authorList>
    </citation>
    <scope>NUCLEOTIDE SEQUENCE</scope>
    <source>
        <strain evidence="2">Pi057C3</strain>
    </source>
</reference>
<feature type="compositionally biased region" description="Polar residues" evidence="1">
    <location>
        <begin position="634"/>
        <end position="646"/>
    </location>
</feature>
<feature type="compositionally biased region" description="Acidic residues" evidence="1">
    <location>
        <begin position="1"/>
        <end position="18"/>
    </location>
</feature>